<dbReference type="PROSITE" id="PS50005">
    <property type="entry name" value="TPR"/>
    <property type="match status" value="1"/>
</dbReference>
<dbReference type="PANTHER" id="PTHR46014:SF1">
    <property type="entry name" value="TETRATRICOPEPTIDE REPEAT PROTEIN 1"/>
    <property type="match status" value="1"/>
</dbReference>
<protein>
    <submittedName>
        <fullName evidence="3">Cytochrome c oxidase subunit 1</fullName>
    </submittedName>
</protein>
<accession>A0ABD2QQS4</accession>
<gene>
    <name evidence="3" type="primary">TTC1_1</name>
    <name evidence="3" type="ORF">Ciccas_000258</name>
</gene>
<evidence type="ECO:0000313" key="3">
    <source>
        <dbReference type="EMBL" id="KAL3321056.1"/>
    </source>
</evidence>
<dbReference type="AlphaFoldDB" id="A0ABD2QQS4"/>
<proteinExistence type="predicted"/>
<dbReference type="SMART" id="SM00028">
    <property type="entry name" value="TPR"/>
    <property type="match status" value="3"/>
</dbReference>
<keyword evidence="4" id="KW-1185">Reference proteome</keyword>
<feature type="compositionally biased region" description="Basic and acidic residues" evidence="2">
    <location>
        <begin position="43"/>
        <end position="55"/>
    </location>
</feature>
<dbReference type="SUPFAM" id="SSF48452">
    <property type="entry name" value="TPR-like"/>
    <property type="match status" value="1"/>
</dbReference>
<organism evidence="3 4">
    <name type="scientific">Cichlidogyrus casuarinus</name>
    <dbReference type="NCBI Taxonomy" id="1844966"/>
    <lineage>
        <taxon>Eukaryota</taxon>
        <taxon>Metazoa</taxon>
        <taxon>Spiralia</taxon>
        <taxon>Lophotrochozoa</taxon>
        <taxon>Platyhelminthes</taxon>
        <taxon>Monogenea</taxon>
        <taxon>Monopisthocotylea</taxon>
        <taxon>Dactylogyridea</taxon>
        <taxon>Ancyrocephalidae</taxon>
        <taxon>Cichlidogyrus</taxon>
    </lineage>
</organism>
<dbReference type="Pfam" id="PF00515">
    <property type="entry name" value="TPR_1"/>
    <property type="match status" value="1"/>
</dbReference>
<keyword evidence="1" id="KW-0802">TPR repeat</keyword>
<evidence type="ECO:0000256" key="1">
    <source>
        <dbReference type="PROSITE-ProRule" id="PRU00339"/>
    </source>
</evidence>
<dbReference type="EMBL" id="JBJKFK010000013">
    <property type="protein sequence ID" value="KAL3321056.1"/>
    <property type="molecule type" value="Genomic_DNA"/>
</dbReference>
<comment type="caution">
    <text evidence="3">The sequence shown here is derived from an EMBL/GenBank/DDBJ whole genome shotgun (WGS) entry which is preliminary data.</text>
</comment>
<sequence>MEETSSLNNNHASDKEESDQEFHDANEEDSVLPRTTAGETDLDEQRSIEEEKLDPCEIEKRRSESLDLKEEANQLFSKAEYESAIKIYTDSLNICPVKFKDERSVLYGNRAACHKMLNEKELAIKDCSTALELKPAYIKCLIRRGELYESLERYSEALDDFKKVLELDPSNRQATIMCCTLPPKVQEKQEQMKQEMIGQLKQLGNLVLKPFGLSTDNFKLQQDPNSGGYTVNFQR</sequence>
<dbReference type="Gene3D" id="1.25.40.10">
    <property type="entry name" value="Tetratricopeptide repeat domain"/>
    <property type="match status" value="1"/>
</dbReference>
<reference evidence="3 4" key="1">
    <citation type="submission" date="2024-11" db="EMBL/GenBank/DDBJ databases">
        <title>Adaptive evolution of stress response genes in parasites aligns with host niche diversity.</title>
        <authorList>
            <person name="Hahn C."/>
            <person name="Resl P."/>
        </authorList>
    </citation>
    <scope>NUCLEOTIDE SEQUENCE [LARGE SCALE GENOMIC DNA]</scope>
    <source>
        <strain evidence="3">EGGRZ-B1_66</strain>
        <tissue evidence="3">Body</tissue>
    </source>
</reference>
<name>A0ABD2QQS4_9PLAT</name>
<dbReference type="Proteomes" id="UP001626550">
    <property type="component" value="Unassembled WGS sequence"/>
</dbReference>
<feature type="compositionally biased region" description="Polar residues" evidence="2">
    <location>
        <begin position="1"/>
        <end position="11"/>
    </location>
</feature>
<dbReference type="InterPro" id="IPR052769">
    <property type="entry name" value="TPR_domain_protein"/>
</dbReference>
<dbReference type="InterPro" id="IPR011990">
    <property type="entry name" value="TPR-like_helical_dom_sf"/>
</dbReference>
<feature type="compositionally biased region" description="Basic and acidic residues" evidence="2">
    <location>
        <begin position="12"/>
        <end position="25"/>
    </location>
</feature>
<evidence type="ECO:0000313" key="4">
    <source>
        <dbReference type="Proteomes" id="UP001626550"/>
    </source>
</evidence>
<dbReference type="InterPro" id="IPR019734">
    <property type="entry name" value="TPR_rpt"/>
</dbReference>
<feature type="region of interest" description="Disordered" evidence="2">
    <location>
        <begin position="1"/>
        <end position="55"/>
    </location>
</feature>
<dbReference type="PROSITE" id="PS50293">
    <property type="entry name" value="TPR_REGION"/>
    <property type="match status" value="1"/>
</dbReference>
<dbReference type="PANTHER" id="PTHR46014">
    <property type="entry name" value="TETRATRICOPEPTIDE REPEAT PROTEIN 1"/>
    <property type="match status" value="1"/>
</dbReference>
<feature type="repeat" description="TPR" evidence="1">
    <location>
        <begin position="138"/>
        <end position="171"/>
    </location>
</feature>
<evidence type="ECO:0000256" key="2">
    <source>
        <dbReference type="SAM" id="MobiDB-lite"/>
    </source>
</evidence>